<comment type="caution">
    <text evidence="2">The sequence shown here is derived from an EMBL/GenBank/DDBJ whole genome shotgun (WGS) entry which is preliminary data.</text>
</comment>
<dbReference type="AlphaFoldDB" id="A0A2N1UMV0"/>
<accession>A0A2N1UMV0</accession>
<reference evidence="2 3" key="1">
    <citation type="journal article" date="2017" name="ISME J.">
        <title>Potential for microbial H2 and metal transformations associated with novel bacteria and archaea in deep terrestrial subsurface sediments.</title>
        <authorList>
            <person name="Hernsdorf A.W."/>
            <person name="Amano Y."/>
            <person name="Miyakawa K."/>
            <person name="Ise K."/>
            <person name="Suzuki Y."/>
            <person name="Anantharaman K."/>
            <person name="Probst A."/>
            <person name="Burstein D."/>
            <person name="Thomas B.C."/>
            <person name="Banfield J.F."/>
        </authorList>
    </citation>
    <scope>NUCLEOTIDE SEQUENCE [LARGE SCALE GENOMIC DNA]</scope>
    <source>
        <strain evidence="2">HGW-Kuenenbacteria-1</strain>
    </source>
</reference>
<keyword evidence="1" id="KW-0472">Membrane</keyword>
<name>A0A2N1UMV0_9BACT</name>
<protein>
    <submittedName>
        <fullName evidence="2">Uncharacterized protein</fullName>
    </submittedName>
</protein>
<evidence type="ECO:0000313" key="3">
    <source>
        <dbReference type="Proteomes" id="UP000233414"/>
    </source>
</evidence>
<proteinExistence type="predicted"/>
<sequence length="321" mass="38100">MNKKILITIIILLALLIGGYFMKNFLIDLFRMGNKNVTLEWQSNSGPNPWETWRTGPKFEIAPTEKELMEKYYQNKFNPEKKIIDYKYKKHKGPIILDYKQIKIQNDEEHKQAYMENFKACYEEKRLGCPKWVYKVSGKRGLIIQITVDNKFKDGFLNKDDFLFLKERWKIVTEKNQQMQNKNTKKVDSNIRSNTEFNFENEQELADFLDSNYYVLDNRHKELANGKGINGWNKAIRKSDYCLLVVAVRIEAESNKTDPSKKRKGTITAKEKSIEDLDFWFDRSENTVREQLKEYNLDKTKVDEIINSMNKCKIKSNETMF</sequence>
<evidence type="ECO:0000313" key="2">
    <source>
        <dbReference type="EMBL" id="PKL72113.1"/>
    </source>
</evidence>
<keyword evidence="1" id="KW-0812">Transmembrane</keyword>
<dbReference type="EMBL" id="PGYQ01000016">
    <property type="protein sequence ID" value="PKL72113.1"/>
    <property type="molecule type" value="Genomic_DNA"/>
</dbReference>
<dbReference type="Proteomes" id="UP000233414">
    <property type="component" value="Unassembled WGS sequence"/>
</dbReference>
<keyword evidence="1" id="KW-1133">Transmembrane helix</keyword>
<feature type="transmembrane region" description="Helical" evidence="1">
    <location>
        <begin position="6"/>
        <end position="26"/>
    </location>
</feature>
<evidence type="ECO:0000256" key="1">
    <source>
        <dbReference type="SAM" id="Phobius"/>
    </source>
</evidence>
<organism evidence="2 3">
    <name type="scientific">Candidatus Kuenenbacteria bacterium HGW-Kuenenbacteria-1</name>
    <dbReference type="NCBI Taxonomy" id="2013812"/>
    <lineage>
        <taxon>Bacteria</taxon>
        <taxon>Candidatus Kueneniibacteriota</taxon>
    </lineage>
</organism>
<gene>
    <name evidence="2" type="ORF">CVV26_02905</name>
</gene>